<keyword evidence="5" id="KW-0548">Nucleotidyltransferase</keyword>
<dbReference type="InterPro" id="IPR009061">
    <property type="entry name" value="DNA-bd_dom_put_sf"/>
</dbReference>
<evidence type="ECO:0000256" key="1">
    <source>
        <dbReference type="ARBA" id="ARBA00004496"/>
    </source>
</evidence>
<dbReference type="GO" id="GO:0003677">
    <property type="term" value="F:DNA binding"/>
    <property type="evidence" value="ECO:0007669"/>
    <property type="project" value="UniProtKB-KW"/>
</dbReference>
<evidence type="ECO:0000256" key="3">
    <source>
        <dbReference type="ARBA" id="ARBA00022490"/>
    </source>
</evidence>
<keyword evidence="7" id="KW-0239">DNA-directed DNA polymerase</keyword>
<evidence type="ECO:0000256" key="5">
    <source>
        <dbReference type="ARBA" id="ARBA00022695"/>
    </source>
</evidence>
<keyword evidence="8 10" id="KW-0238">DNA-binding</keyword>
<evidence type="ECO:0000256" key="6">
    <source>
        <dbReference type="ARBA" id="ARBA00022705"/>
    </source>
</evidence>
<dbReference type="InterPro" id="IPR001001">
    <property type="entry name" value="DNA_polIII_beta"/>
</dbReference>
<feature type="domain" description="HTH merR-type" evidence="9">
    <location>
        <begin position="6"/>
        <end position="76"/>
    </location>
</feature>
<dbReference type="Pfam" id="PF02767">
    <property type="entry name" value="DNA_pol3_beta_2"/>
    <property type="match status" value="1"/>
</dbReference>
<comment type="subcellular location">
    <subcellularLocation>
        <location evidence="1">Cytoplasm</location>
    </subcellularLocation>
</comment>
<evidence type="ECO:0000313" key="11">
    <source>
        <dbReference type="Proteomes" id="UP000540568"/>
    </source>
</evidence>
<dbReference type="EMBL" id="JACGWV010000001">
    <property type="protein sequence ID" value="MBA8806623.1"/>
    <property type="molecule type" value="Genomic_DNA"/>
</dbReference>
<dbReference type="Gene3D" id="1.10.1660.10">
    <property type="match status" value="1"/>
</dbReference>
<dbReference type="Proteomes" id="UP000540568">
    <property type="component" value="Unassembled WGS sequence"/>
</dbReference>
<name>A0A7W3PCD9_9MICO</name>
<keyword evidence="4" id="KW-0808">Transferase</keyword>
<dbReference type="RefSeq" id="WP_182614326.1">
    <property type="nucleotide sequence ID" value="NZ_BAAATF010000002.1"/>
</dbReference>
<gene>
    <name evidence="10" type="ORF">FHX71_000565</name>
</gene>
<dbReference type="InterPro" id="IPR022637">
    <property type="entry name" value="DNA_polIII_beta_cen"/>
</dbReference>
<evidence type="ECO:0000313" key="10">
    <source>
        <dbReference type="EMBL" id="MBA8806623.1"/>
    </source>
</evidence>
<comment type="similarity">
    <text evidence="2">Belongs to the beta sliding clamp family.</text>
</comment>
<sequence>MHPATMLTVGAFSRASDLPVSALRYYDAAGVLRPARVDPATGYRWYAPDQVERARLVARMRLTGMPVADICRVITGDPVTAHRVVDAHQRRLEAELAASTAHLAQVRELLAATTRVTVDAAELRAALRSVRHAVGDGSGWPALRGVLFDVDGGALRLVATDRHRMGVVGVPFSGVTGPAVRVIVPVAVVDAFLAGAETGPVDVSLTANRVALGDVEGAAVDALYPDYRALLDAHGSWSAGASSVRGGVTMTASDLLAQVVQGPAERRPGVRRGDLVLLGLDPAEVRVGDEPGSVAFDREYLADAVRSFGDADLVLTVGERDALRLAAVHGPDAVVLLMPVRRDDRAA</sequence>
<protein>
    <submittedName>
        <fullName evidence="10">DNA-binding transcriptional MerR regulator</fullName>
    </submittedName>
</protein>
<dbReference type="PANTHER" id="PTHR30478">
    <property type="entry name" value="DNA POLYMERASE III SUBUNIT BETA"/>
    <property type="match status" value="1"/>
</dbReference>
<dbReference type="PANTHER" id="PTHR30478:SF0">
    <property type="entry name" value="BETA SLIDING CLAMP"/>
    <property type="match status" value="1"/>
</dbReference>
<keyword evidence="3" id="KW-0963">Cytoplasm</keyword>
<dbReference type="SUPFAM" id="SSF46955">
    <property type="entry name" value="Putative DNA-binding domain"/>
    <property type="match status" value="1"/>
</dbReference>
<dbReference type="GO" id="GO:0009360">
    <property type="term" value="C:DNA polymerase III complex"/>
    <property type="evidence" value="ECO:0007669"/>
    <property type="project" value="InterPro"/>
</dbReference>
<dbReference type="InterPro" id="IPR000551">
    <property type="entry name" value="MerR-type_HTH_dom"/>
</dbReference>
<accession>A0A7W3PCD9</accession>
<dbReference type="GO" id="GO:0006355">
    <property type="term" value="P:regulation of DNA-templated transcription"/>
    <property type="evidence" value="ECO:0007669"/>
    <property type="project" value="InterPro"/>
</dbReference>
<dbReference type="InterPro" id="IPR046938">
    <property type="entry name" value="DNA_clamp_sf"/>
</dbReference>
<reference evidence="10 11" key="1">
    <citation type="submission" date="2020-07" db="EMBL/GenBank/DDBJ databases">
        <title>Sequencing the genomes of 1000 actinobacteria strains.</title>
        <authorList>
            <person name="Klenk H.-P."/>
        </authorList>
    </citation>
    <scope>NUCLEOTIDE SEQUENCE [LARGE SCALE GENOMIC DNA]</scope>
    <source>
        <strain evidence="10 11">DSM 44121</strain>
    </source>
</reference>
<dbReference type="GO" id="GO:0008408">
    <property type="term" value="F:3'-5' exonuclease activity"/>
    <property type="evidence" value="ECO:0007669"/>
    <property type="project" value="InterPro"/>
</dbReference>
<proteinExistence type="inferred from homology"/>
<dbReference type="PROSITE" id="PS50937">
    <property type="entry name" value="HTH_MERR_2"/>
    <property type="match status" value="1"/>
</dbReference>
<evidence type="ECO:0000256" key="4">
    <source>
        <dbReference type="ARBA" id="ARBA00022679"/>
    </source>
</evidence>
<keyword evidence="11" id="KW-1185">Reference proteome</keyword>
<organism evidence="10 11">
    <name type="scientific">Promicromonospora sukumoe</name>
    <dbReference type="NCBI Taxonomy" id="88382"/>
    <lineage>
        <taxon>Bacteria</taxon>
        <taxon>Bacillati</taxon>
        <taxon>Actinomycetota</taxon>
        <taxon>Actinomycetes</taxon>
        <taxon>Micrococcales</taxon>
        <taxon>Promicromonosporaceae</taxon>
        <taxon>Promicromonospora</taxon>
    </lineage>
</organism>
<evidence type="ECO:0000256" key="8">
    <source>
        <dbReference type="ARBA" id="ARBA00023125"/>
    </source>
</evidence>
<keyword evidence="6" id="KW-0235">DNA replication</keyword>
<dbReference type="CDD" id="cd01107">
    <property type="entry name" value="HTH_BmrR"/>
    <property type="match status" value="1"/>
</dbReference>
<dbReference type="AlphaFoldDB" id="A0A7W3PCD9"/>
<evidence type="ECO:0000259" key="9">
    <source>
        <dbReference type="PROSITE" id="PS50937"/>
    </source>
</evidence>
<dbReference type="Gene3D" id="3.10.150.10">
    <property type="entry name" value="DNA Polymerase III, subunit A, domain 2"/>
    <property type="match status" value="1"/>
</dbReference>
<dbReference type="SMART" id="SM00422">
    <property type="entry name" value="HTH_MERR"/>
    <property type="match status" value="1"/>
</dbReference>
<dbReference type="GO" id="GO:0006271">
    <property type="term" value="P:DNA strand elongation involved in DNA replication"/>
    <property type="evidence" value="ECO:0007669"/>
    <property type="project" value="TreeGrafter"/>
</dbReference>
<comment type="caution">
    <text evidence="10">The sequence shown here is derived from an EMBL/GenBank/DDBJ whole genome shotgun (WGS) entry which is preliminary data.</text>
</comment>
<evidence type="ECO:0000256" key="2">
    <source>
        <dbReference type="ARBA" id="ARBA00010752"/>
    </source>
</evidence>
<dbReference type="GO" id="GO:0003887">
    <property type="term" value="F:DNA-directed DNA polymerase activity"/>
    <property type="evidence" value="ECO:0007669"/>
    <property type="project" value="UniProtKB-KW"/>
</dbReference>
<dbReference type="SUPFAM" id="SSF55979">
    <property type="entry name" value="DNA clamp"/>
    <property type="match status" value="1"/>
</dbReference>
<evidence type="ECO:0000256" key="7">
    <source>
        <dbReference type="ARBA" id="ARBA00022932"/>
    </source>
</evidence>
<dbReference type="GO" id="GO:0005737">
    <property type="term" value="C:cytoplasm"/>
    <property type="evidence" value="ECO:0007669"/>
    <property type="project" value="UniProtKB-SubCell"/>
</dbReference>
<dbReference type="Pfam" id="PF13411">
    <property type="entry name" value="MerR_1"/>
    <property type="match status" value="1"/>
</dbReference>